<reference evidence="1 2" key="1">
    <citation type="submission" date="2018-07" db="EMBL/GenBank/DDBJ databases">
        <title>Genomic Encyclopedia of Type Strains, Phase III (KMG-III): the genomes of soil and plant-associated and newly described type strains.</title>
        <authorList>
            <person name="Whitman W."/>
        </authorList>
    </citation>
    <scope>NUCLEOTIDE SEQUENCE [LARGE SCALE GENOMIC DNA]</scope>
    <source>
        <strain evidence="1 2">CECT 8575</strain>
    </source>
</reference>
<dbReference type="Proteomes" id="UP000253495">
    <property type="component" value="Unassembled WGS sequence"/>
</dbReference>
<organism evidence="1 2">
    <name type="scientific">Halopolyspora algeriensis</name>
    <dbReference type="NCBI Taxonomy" id="1500506"/>
    <lineage>
        <taxon>Bacteria</taxon>
        <taxon>Bacillati</taxon>
        <taxon>Actinomycetota</taxon>
        <taxon>Actinomycetes</taxon>
        <taxon>Actinomycetes incertae sedis</taxon>
        <taxon>Halopolyspora</taxon>
    </lineage>
</organism>
<keyword evidence="2" id="KW-1185">Reference proteome</keyword>
<accession>A0A368VHW6</accession>
<gene>
    <name evidence="1" type="ORF">DFQ14_11325</name>
</gene>
<sequence>MIGLARWSVNRLLRWRLAALEATSGSHLHHVAPCLAMHPSEKPEVVTLLRLSTHAKTILKDLIRTRT</sequence>
<name>A0A368VHW6_9ACTN</name>
<evidence type="ECO:0000313" key="1">
    <source>
        <dbReference type="EMBL" id="RCW39944.1"/>
    </source>
</evidence>
<evidence type="ECO:0000313" key="2">
    <source>
        <dbReference type="Proteomes" id="UP000253495"/>
    </source>
</evidence>
<proteinExistence type="predicted"/>
<dbReference type="AlphaFoldDB" id="A0A368VHW6"/>
<dbReference type="EMBL" id="QPJC01000013">
    <property type="protein sequence ID" value="RCW39944.1"/>
    <property type="molecule type" value="Genomic_DNA"/>
</dbReference>
<comment type="caution">
    <text evidence="1">The sequence shown here is derived from an EMBL/GenBank/DDBJ whole genome shotgun (WGS) entry which is preliminary data.</text>
</comment>
<protein>
    <submittedName>
        <fullName evidence="1">Uncharacterized protein</fullName>
    </submittedName>
</protein>